<proteinExistence type="predicted"/>
<dbReference type="PROSITE" id="PS50883">
    <property type="entry name" value="EAL"/>
    <property type="match status" value="1"/>
</dbReference>
<dbReference type="PANTHER" id="PTHR33121">
    <property type="entry name" value="CYCLIC DI-GMP PHOSPHODIESTERASE PDEF"/>
    <property type="match status" value="1"/>
</dbReference>
<dbReference type="Pfam" id="PF00563">
    <property type="entry name" value="EAL"/>
    <property type="match status" value="1"/>
</dbReference>
<dbReference type="InterPro" id="IPR050706">
    <property type="entry name" value="Cyclic-di-GMP_PDE-like"/>
</dbReference>
<evidence type="ECO:0000259" key="1">
    <source>
        <dbReference type="PROSITE" id="PS50883"/>
    </source>
</evidence>
<dbReference type="SMART" id="SM00052">
    <property type="entry name" value="EAL"/>
    <property type="match status" value="1"/>
</dbReference>
<dbReference type="SUPFAM" id="SSF141868">
    <property type="entry name" value="EAL domain-like"/>
    <property type="match status" value="1"/>
</dbReference>
<organism evidence="2 3">
    <name type="scientific">Paracoccus albicereus</name>
    <dbReference type="NCBI Taxonomy" id="2922394"/>
    <lineage>
        <taxon>Bacteria</taxon>
        <taxon>Pseudomonadati</taxon>
        <taxon>Pseudomonadota</taxon>
        <taxon>Alphaproteobacteria</taxon>
        <taxon>Rhodobacterales</taxon>
        <taxon>Paracoccaceae</taxon>
        <taxon>Paracoccus</taxon>
    </lineage>
</organism>
<sequence>MRFKNWLARLRQGVARMSRQDGTDADRIALVLRLENVSLLGDYLGNAGFAHFLVQISVRMSRALRPHDPVQIAAPGVFSVVLHTGSEVEAMRIALRLQADCQTAYQVAGMAVVPILSGVLVQNNSATAVPTLTLVEWGRNRLDAIEVEQLGRIVLLPYEHWQKQPSSLPATVAEAVAEGQIEPWFQPQVCCNTGAVTGFEALARWIHPLRGTLTPAAFMAGMTALDHAALTLRMLRGSLEALATWDAEGMRVPTVSINISQPELSDHGFAEMVIWELDRMNIRPERLVVEVLESVGPINSCEHARRNLAQLADAGCRLDLDDFGTGYAGLDSIRHFGVHRIKIDRSFISGCDRDPGQQRMVLSILAMTERLGIATLAEGVETVEEHSFLAQIGCDEVQGYAIARPMQLDQTMDFLRDYAARQGDIPSLQIKRAG</sequence>
<reference evidence="2 3" key="1">
    <citation type="submission" date="2022-03" db="EMBL/GenBank/DDBJ databases">
        <authorList>
            <person name="He Y."/>
        </authorList>
    </citation>
    <scope>NUCLEOTIDE SEQUENCE [LARGE SCALE GENOMIC DNA]</scope>
    <source>
        <strain evidence="2 3">TK19116</strain>
    </source>
</reference>
<dbReference type="Gene3D" id="3.20.20.450">
    <property type="entry name" value="EAL domain"/>
    <property type="match status" value="1"/>
</dbReference>
<accession>A0ABT1MV27</accession>
<keyword evidence="3" id="KW-1185">Reference proteome</keyword>
<protein>
    <submittedName>
        <fullName evidence="2">EAL domain-containing protein</fullName>
    </submittedName>
</protein>
<dbReference type="InterPro" id="IPR001633">
    <property type="entry name" value="EAL_dom"/>
</dbReference>
<dbReference type="EMBL" id="JAKZEU010000003">
    <property type="protein sequence ID" value="MCQ0970711.1"/>
    <property type="molecule type" value="Genomic_DNA"/>
</dbReference>
<name>A0ABT1MV27_9RHOB</name>
<evidence type="ECO:0000313" key="2">
    <source>
        <dbReference type="EMBL" id="MCQ0970711.1"/>
    </source>
</evidence>
<dbReference type="PANTHER" id="PTHR33121:SF70">
    <property type="entry name" value="SIGNALING PROTEIN YKOW"/>
    <property type="match status" value="1"/>
</dbReference>
<gene>
    <name evidence="2" type="ORF">MLD63_09775</name>
</gene>
<evidence type="ECO:0000313" key="3">
    <source>
        <dbReference type="Proteomes" id="UP001203945"/>
    </source>
</evidence>
<dbReference type="InterPro" id="IPR035919">
    <property type="entry name" value="EAL_sf"/>
</dbReference>
<comment type="caution">
    <text evidence="2">The sequence shown here is derived from an EMBL/GenBank/DDBJ whole genome shotgun (WGS) entry which is preliminary data.</text>
</comment>
<dbReference type="CDD" id="cd01948">
    <property type="entry name" value="EAL"/>
    <property type="match status" value="1"/>
</dbReference>
<dbReference type="RefSeq" id="WP_255329724.1">
    <property type="nucleotide sequence ID" value="NZ_JAKZEU010000003.1"/>
</dbReference>
<feature type="domain" description="EAL" evidence="1">
    <location>
        <begin position="165"/>
        <end position="419"/>
    </location>
</feature>
<dbReference type="Proteomes" id="UP001203945">
    <property type="component" value="Unassembled WGS sequence"/>
</dbReference>